<evidence type="ECO:0000256" key="1">
    <source>
        <dbReference type="ARBA" id="ARBA00023122"/>
    </source>
</evidence>
<dbReference type="PANTHER" id="PTHR43080">
    <property type="entry name" value="CBS DOMAIN-CONTAINING PROTEIN CBSX3, MITOCHONDRIAL"/>
    <property type="match status" value="1"/>
</dbReference>
<evidence type="ECO:0000256" key="2">
    <source>
        <dbReference type="PROSITE-ProRule" id="PRU00703"/>
    </source>
</evidence>
<evidence type="ECO:0000313" key="4">
    <source>
        <dbReference type="EMBL" id="SMD44941.1"/>
    </source>
</evidence>
<dbReference type="STRING" id="758820.SAMN00777080_3579"/>
<keyword evidence="1 2" id="KW-0129">CBS domain</keyword>
<dbReference type="Pfam" id="PF00571">
    <property type="entry name" value="CBS"/>
    <property type="match status" value="2"/>
</dbReference>
<dbReference type="AlphaFoldDB" id="A0A1W2H7P8"/>
<dbReference type="OrthoDB" id="9771532at2"/>
<dbReference type="EMBL" id="LT838813">
    <property type="protein sequence ID" value="SMD44941.1"/>
    <property type="molecule type" value="Genomic_DNA"/>
</dbReference>
<dbReference type="InterPro" id="IPR000644">
    <property type="entry name" value="CBS_dom"/>
</dbReference>
<dbReference type="PROSITE" id="PS51371">
    <property type="entry name" value="CBS"/>
    <property type="match status" value="2"/>
</dbReference>
<dbReference type="PANTHER" id="PTHR43080:SF2">
    <property type="entry name" value="CBS DOMAIN-CONTAINING PROTEIN"/>
    <property type="match status" value="1"/>
</dbReference>
<feature type="domain" description="CBS" evidence="3">
    <location>
        <begin position="79"/>
        <end position="129"/>
    </location>
</feature>
<sequence length="129" mass="14626">MESNFKSAKDIMSGKLVFIEGLDTVQDAVDKMKAESVEVLIVNKRNQEDAFGIITSRDIIKKVYINDLKPEEVNIYEIMSKPVITVPASLNIRYFPRLFLRAKIQIAPVEENGEYIGIISFSDLLHHGL</sequence>
<dbReference type="Proteomes" id="UP000192333">
    <property type="component" value="Chromosome I"/>
</dbReference>
<proteinExistence type="predicted"/>
<evidence type="ECO:0000259" key="3">
    <source>
        <dbReference type="PROSITE" id="PS51371"/>
    </source>
</evidence>
<dbReference type="InterPro" id="IPR046342">
    <property type="entry name" value="CBS_dom_sf"/>
</dbReference>
<organism evidence="4 5">
    <name type="scientific">Aquiflexum balticum DSM 16537</name>
    <dbReference type="NCBI Taxonomy" id="758820"/>
    <lineage>
        <taxon>Bacteria</taxon>
        <taxon>Pseudomonadati</taxon>
        <taxon>Bacteroidota</taxon>
        <taxon>Cytophagia</taxon>
        <taxon>Cytophagales</taxon>
        <taxon>Cyclobacteriaceae</taxon>
        <taxon>Aquiflexum</taxon>
    </lineage>
</organism>
<dbReference type="InterPro" id="IPR051257">
    <property type="entry name" value="Diverse_CBS-Domain"/>
</dbReference>
<gene>
    <name evidence="4" type="ORF">SAMN00777080_3579</name>
</gene>
<dbReference type="RefSeq" id="WP_084121711.1">
    <property type="nucleotide sequence ID" value="NZ_LT838813.1"/>
</dbReference>
<evidence type="ECO:0000313" key="5">
    <source>
        <dbReference type="Proteomes" id="UP000192333"/>
    </source>
</evidence>
<accession>A0A1W2H7P8</accession>
<dbReference type="SUPFAM" id="SSF54631">
    <property type="entry name" value="CBS-domain pair"/>
    <property type="match status" value="1"/>
</dbReference>
<keyword evidence="5" id="KW-1185">Reference proteome</keyword>
<feature type="domain" description="CBS" evidence="3">
    <location>
        <begin position="12"/>
        <end position="71"/>
    </location>
</feature>
<protein>
    <submittedName>
        <fullName evidence="4">Predicted signal-transduction protein containing cAMP-binding and CBS domains</fullName>
    </submittedName>
</protein>
<name>A0A1W2H7P8_9BACT</name>
<reference evidence="5" key="1">
    <citation type="submission" date="2017-04" db="EMBL/GenBank/DDBJ databases">
        <authorList>
            <person name="Varghese N."/>
            <person name="Submissions S."/>
        </authorList>
    </citation>
    <scope>NUCLEOTIDE SEQUENCE [LARGE SCALE GENOMIC DNA]</scope>
    <source>
        <strain evidence="5">DSM 16537</strain>
    </source>
</reference>
<dbReference type="Gene3D" id="3.10.580.10">
    <property type="entry name" value="CBS-domain"/>
    <property type="match status" value="1"/>
</dbReference>
<dbReference type="SMART" id="SM00116">
    <property type="entry name" value="CBS"/>
    <property type="match status" value="2"/>
</dbReference>